<dbReference type="Gene3D" id="1.10.530.10">
    <property type="match status" value="1"/>
</dbReference>
<comment type="caution">
    <text evidence="4">The sequence shown here is derived from an EMBL/GenBank/DDBJ whole genome shotgun (WGS) entry which is preliminary data.</text>
</comment>
<reference evidence="4 5" key="1">
    <citation type="submission" date="2020-02" db="EMBL/GenBank/DDBJ databases">
        <title>A chromosome-scale genome assembly of the black bullhead catfish (Ameiurus melas).</title>
        <authorList>
            <person name="Wen M."/>
            <person name="Zham M."/>
            <person name="Cabau C."/>
            <person name="Klopp C."/>
            <person name="Donnadieu C."/>
            <person name="Roques C."/>
            <person name="Bouchez O."/>
            <person name="Lampietro C."/>
            <person name="Jouanno E."/>
            <person name="Herpin A."/>
            <person name="Louis A."/>
            <person name="Berthelot C."/>
            <person name="Parey E."/>
            <person name="Roest-Crollius H."/>
            <person name="Braasch I."/>
            <person name="Postlethwait J."/>
            <person name="Robinson-Rechavi M."/>
            <person name="Echchiki A."/>
            <person name="Begum T."/>
            <person name="Montfort J."/>
            <person name="Schartl M."/>
            <person name="Bobe J."/>
            <person name="Guiguen Y."/>
        </authorList>
    </citation>
    <scope>NUCLEOTIDE SEQUENCE [LARGE SCALE GENOMIC DNA]</scope>
    <source>
        <strain evidence="4">M_S1</strain>
        <tissue evidence="4">Blood</tissue>
    </source>
</reference>
<dbReference type="InterPro" id="IPR023346">
    <property type="entry name" value="Lysozyme-like_dom_sf"/>
</dbReference>
<gene>
    <name evidence="4" type="ORF">AMELA_G00233750</name>
</gene>
<evidence type="ECO:0000256" key="1">
    <source>
        <dbReference type="ARBA" id="ARBA00023157"/>
    </source>
</evidence>
<dbReference type="Proteomes" id="UP000593565">
    <property type="component" value="Unassembled WGS sequence"/>
</dbReference>
<evidence type="ECO:0000256" key="2">
    <source>
        <dbReference type="SAM" id="MobiDB-lite"/>
    </source>
</evidence>
<dbReference type="EMBL" id="JAAGNN010000021">
    <property type="protein sequence ID" value="KAF4075352.1"/>
    <property type="molecule type" value="Genomic_DNA"/>
</dbReference>
<keyword evidence="5" id="KW-1185">Reference proteome</keyword>
<dbReference type="AlphaFoldDB" id="A0A7J5ZXJ9"/>
<evidence type="ECO:0000313" key="5">
    <source>
        <dbReference type="Proteomes" id="UP000593565"/>
    </source>
</evidence>
<name>A0A7J5ZXJ9_AMEME</name>
<feature type="non-terminal residue" evidence="4">
    <location>
        <position position="114"/>
    </location>
</feature>
<evidence type="ECO:0000313" key="4">
    <source>
        <dbReference type="EMBL" id="KAF4075352.1"/>
    </source>
</evidence>
<dbReference type="Pfam" id="PF00062">
    <property type="entry name" value="Lys"/>
    <property type="match status" value="1"/>
</dbReference>
<evidence type="ECO:0000259" key="3">
    <source>
        <dbReference type="PROSITE" id="PS00128"/>
    </source>
</evidence>
<keyword evidence="1" id="KW-1015">Disulfide bond</keyword>
<protein>
    <recommendedName>
        <fullName evidence="3">Glycosyl hydrolases family 22 (GH22) domain-containing protein</fullName>
    </recommendedName>
</protein>
<dbReference type="InterPro" id="IPR001916">
    <property type="entry name" value="Glyco_hydro_22"/>
</dbReference>
<feature type="compositionally biased region" description="Basic and acidic residues" evidence="2">
    <location>
        <begin position="58"/>
        <end position="69"/>
    </location>
</feature>
<accession>A0A7J5ZXJ9</accession>
<organism evidence="4 5">
    <name type="scientific">Ameiurus melas</name>
    <name type="common">Black bullhead</name>
    <name type="synonym">Silurus melas</name>
    <dbReference type="NCBI Taxonomy" id="219545"/>
    <lineage>
        <taxon>Eukaryota</taxon>
        <taxon>Metazoa</taxon>
        <taxon>Chordata</taxon>
        <taxon>Craniata</taxon>
        <taxon>Vertebrata</taxon>
        <taxon>Euteleostomi</taxon>
        <taxon>Actinopterygii</taxon>
        <taxon>Neopterygii</taxon>
        <taxon>Teleostei</taxon>
        <taxon>Ostariophysi</taxon>
        <taxon>Siluriformes</taxon>
        <taxon>Ictaluridae</taxon>
        <taxon>Ameiurus</taxon>
    </lineage>
</organism>
<sequence>MLFGPTDLPPDSTSEPEGIQHYDTYEMLFGPTDLPPDSPTQPEDTLDIPLNTTGPLEPETKNRSKRSSEDQTLLYGIFQLSDITCNSGSSYSLDLCQLNCSALTDDDITDDIAC</sequence>
<dbReference type="InterPro" id="IPR019799">
    <property type="entry name" value="Glyco_hydro_22_CS"/>
</dbReference>
<feature type="region of interest" description="Disordered" evidence="2">
    <location>
        <begin position="26"/>
        <end position="70"/>
    </location>
</feature>
<proteinExistence type="predicted"/>
<feature type="region of interest" description="Disordered" evidence="2">
    <location>
        <begin position="1"/>
        <end position="20"/>
    </location>
</feature>
<dbReference type="SUPFAM" id="SSF53955">
    <property type="entry name" value="Lysozyme-like"/>
    <property type="match status" value="1"/>
</dbReference>
<dbReference type="PROSITE" id="PS00128">
    <property type="entry name" value="GLYCOSYL_HYDROL_F22_1"/>
    <property type="match status" value="1"/>
</dbReference>
<feature type="domain" description="Glycosyl hydrolases family 22 (GH22)" evidence="3">
    <location>
        <begin position="96"/>
        <end position="114"/>
    </location>
</feature>